<dbReference type="EMBL" id="BKCJ010584963">
    <property type="protein sequence ID" value="GFB24921.1"/>
    <property type="molecule type" value="Genomic_DNA"/>
</dbReference>
<accession>A0A699L9R3</accession>
<gene>
    <name evidence="1" type="ORF">Tci_696892</name>
</gene>
<comment type="caution">
    <text evidence="1">The sequence shown here is derived from an EMBL/GenBank/DDBJ whole genome shotgun (WGS) entry which is preliminary data.</text>
</comment>
<reference evidence="1" key="1">
    <citation type="journal article" date="2019" name="Sci. Rep.">
        <title>Draft genome of Tanacetum cinerariifolium, the natural source of mosquito coil.</title>
        <authorList>
            <person name="Yamashiro T."/>
            <person name="Shiraishi A."/>
            <person name="Satake H."/>
            <person name="Nakayama K."/>
        </authorList>
    </citation>
    <scope>NUCLEOTIDE SEQUENCE</scope>
</reference>
<dbReference type="AlphaFoldDB" id="A0A699L9R3"/>
<organism evidence="1">
    <name type="scientific">Tanacetum cinerariifolium</name>
    <name type="common">Dalmatian daisy</name>
    <name type="synonym">Chrysanthemum cinerariifolium</name>
    <dbReference type="NCBI Taxonomy" id="118510"/>
    <lineage>
        <taxon>Eukaryota</taxon>
        <taxon>Viridiplantae</taxon>
        <taxon>Streptophyta</taxon>
        <taxon>Embryophyta</taxon>
        <taxon>Tracheophyta</taxon>
        <taxon>Spermatophyta</taxon>
        <taxon>Magnoliopsida</taxon>
        <taxon>eudicotyledons</taxon>
        <taxon>Gunneridae</taxon>
        <taxon>Pentapetalae</taxon>
        <taxon>asterids</taxon>
        <taxon>campanulids</taxon>
        <taxon>Asterales</taxon>
        <taxon>Asteraceae</taxon>
        <taxon>Asteroideae</taxon>
        <taxon>Anthemideae</taxon>
        <taxon>Anthemidinae</taxon>
        <taxon>Tanacetum</taxon>
    </lineage>
</organism>
<evidence type="ECO:0008006" key="2">
    <source>
        <dbReference type="Google" id="ProtNLM"/>
    </source>
</evidence>
<evidence type="ECO:0000313" key="1">
    <source>
        <dbReference type="EMBL" id="GFB24921.1"/>
    </source>
</evidence>
<sequence length="279" mass="32334">SVQTYTRRRRAVSTGSGRISTASKLFSTAEESVSTTSALMPVSTTGMAQEVNIPSPVTVKDKDKEWENIRVRVEADEELAQRLQAGERNKYNEVDQAKMLVDLINQRKIYFATQKVKAKRNKPMNQAQHKAYMSNIPSLTARDDLVMLWSLVKKRFSLTEPTDDKERTLWVELKRLFELDTDDTLWNLQRYMHDPLTWRLYDTCGVYRVSKEKGMDIFMLVEKEYPLSKGILSLMLVKKLLVDQYSEMANELLRKIFIQASRPKLYSVWTHPLSTDGLI</sequence>
<feature type="non-terminal residue" evidence="1">
    <location>
        <position position="1"/>
    </location>
</feature>
<proteinExistence type="predicted"/>
<protein>
    <recommendedName>
        <fullName evidence="2">Synaptobrevin, longin-like domain protein</fullName>
    </recommendedName>
</protein>
<name>A0A699L9R3_TANCI</name>